<reference evidence="1" key="1">
    <citation type="submission" date="2021-03" db="EMBL/GenBank/DDBJ databases">
        <title>Genomic Encyclopedia of Type Strains, Phase IV (KMG-IV): sequencing the most valuable type-strain genomes for metagenomic binning, comparative biology and taxonomic classification.</title>
        <authorList>
            <person name="Goeker M."/>
        </authorList>
    </citation>
    <scope>NUCLEOTIDE SEQUENCE</scope>
    <source>
        <strain evidence="1">DSM 101588</strain>
    </source>
</reference>
<accession>A0ABS4NAS7</accession>
<name>A0ABS4NAS7_9THEO</name>
<proteinExistence type="predicted"/>
<dbReference type="EMBL" id="JAGGLT010000002">
    <property type="protein sequence ID" value="MBP2070764.1"/>
    <property type="molecule type" value="Genomic_DNA"/>
</dbReference>
<dbReference type="RefSeq" id="WP_209452742.1">
    <property type="nucleotide sequence ID" value="NZ_JAGGLT010000002.1"/>
</dbReference>
<keyword evidence="2" id="KW-1185">Reference proteome</keyword>
<gene>
    <name evidence="1" type="ORF">J2Z80_000262</name>
</gene>
<sequence length="90" mass="10621">MDIDEKVLNDFLEGKIDEEFMDYVKLTLSFVGMTNRLNNAFTVAEDMTFKNPKIINKKVIKSEYDSALILLLLFEFLDYKSFKRQIIDEL</sequence>
<protein>
    <submittedName>
        <fullName evidence="1">Uncharacterized protein</fullName>
    </submittedName>
</protein>
<comment type="caution">
    <text evidence="1">The sequence shown here is derived from an EMBL/GenBank/DDBJ whole genome shotgun (WGS) entry which is preliminary data.</text>
</comment>
<evidence type="ECO:0000313" key="1">
    <source>
        <dbReference type="EMBL" id="MBP2070764.1"/>
    </source>
</evidence>
<evidence type="ECO:0000313" key="2">
    <source>
        <dbReference type="Proteomes" id="UP001166402"/>
    </source>
</evidence>
<dbReference type="Proteomes" id="UP001166402">
    <property type="component" value="Unassembled WGS sequence"/>
</dbReference>
<organism evidence="1 2">
    <name type="scientific">Thermoanaerobacterium butyriciformans</name>
    <dbReference type="NCBI Taxonomy" id="1702242"/>
    <lineage>
        <taxon>Bacteria</taxon>
        <taxon>Bacillati</taxon>
        <taxon>Bacillota</taxon>
        <taxon>Clostridia</taxon>
        <taxon>Thermoanaerobacterales</taxon>
        <taxon>Thermoanaerobacteraceae</taxon>
        <taxon>Thermoanaerobacterium</taxon>
    </lineage>
</organism>